<dbReference type="InterPro" id="IPR009057">
    <property type="entry name" value="Homeodomain-like_sf"/>
</dbReference>
<keyword evidence="5" id="KW-1185">Reference proteome</keyword>
<evidence type="ECO:0000256" key="1">
    <source>
        <dbReference type="ARBA" id="ARBA00023125"/>
    </source>
</evidence>
<gene>
    <name evidence="4" type="ORF">B0I32_124132</name>
</gene>
<dbReference type="OrthoDB" id="3404594at2"/>
<dbReference type="Proteomes" id="UP000238312">
    <property type="component" value="Unassembled WGS sequence"/>
</dbReference>
<feature type="domain" description="HTH tetR-type" evidence="3">
    <location>
        <begin position="7"/>
        <end position="67"/>
    </location>
</feature>
<keyword evidence="1 2" id="KW-0238">DNA-binding</keyword>
<reference evidence="4 5" key="1">
    <citation type="submission" date="2018-03" db="EMBL/GenBank/DDBJ databases">
        <title>Genomic Encyclopedia of Type Strains, Phase III (KMG-III): the genomes of soil and plant-associated and newly described type strains.</title>
        <authorList>
            <person name="Whitman W."/>
        </authorList>
    </citation>
    <scope>NUCLEOTIDE SEQUENCE [LARGE SCALE GENOMIC DNA]</scope>
    <source>
        <strain evidence="4 5">CGMCC 4.7104</strain>
    </source>
</reference>
<evidence type="ECO:0000313" key="5">
    <source>
        <dbReference type="Proteomes" id="UP000238312"/>
    </source>
</evidence>
<dbReference type="PANTHER" id="PTHR30055:SF219">
    <property type="entry name" value="TRANSCRIPTIONAL REGULATORY PROTEIN"/>
    <property type="match status" value="1"/>
</dbReference>
<sequence length="215" mass="23576">MDSPPEGGERQLILRVATRLYSALGYDNTSVEQIADAAGVDPADVNACFAGKQQLYLEVMEQVRELVTTTLQARTDELAAAPPEGRGQALHRFIDAYIDMCVAHPEVPALWMHRWLSDASDISEVETRDAQPLTRFIVNSVTRLAEPVRADPLHLTYTMIWCVHGFVLSGVLDGRGIRIGIDDSAQLGRFRAHMHQLFGRALGLPPLSGEVSGAT</sequence>
<dbReference type="SUPFAM" id="SSF48498">
    <property type="entry name" value="Tetracyclin repressor-like, C-terminal domain"/>
    <property type="match status" value="1"/>
</dbReference>
<evidence type="ECO:0000259" key="3">
    <source>
        <dbReference type="PROSITE" id="PS50977"/>
    </source>
</evidence>
<dbReference type="PANTHER" id="PTHR30055">
    <property type="entry name" value="HTH-TYPE TRANSCRIPTIONAL REGULATOR RUTR"/>
    <property type="match status" value="1"/>
</dbReference>
<feature type="DNA-binding region" description="H-T-H motif" evidence="2">
    <location>
        <begin position="30"/>
        <end position="49"/>
    </location>
</feature>
<dbReference type="GO" id="GO:0003700">
    <property type="term" value="F:DNA-binding transcription factor activity"/>
    <property type="evidence" value="ECO:0007669"/>
    <property type="project" value="TreeGrafter"/>
</dbReference>
<dbReference type="InterPro" id="IPR036271">
    <property type="entry name" value="Tet_transcr_reg_TetR-rel_C_sf"/>
</dbReference>
<dbReference type="SUPFAM" id="SSF46689">
    <property type="entry name" value="Homeodomain-like"/>
    <property type="match status" value="1"/>
</dbReference>
<name>A0A2T0MKK6_9ACTN</name>
<dbReference type="Gene3D" id="1.10.357.10">
    <property type="entry name" value="Tetracycline Repressor, domain 2"/>
    <property type="match status" value="1"/>
</dbReference>
<evidence type="ECO:0000256" key="2">
    <source>
        <dbReference type="PROSITE-ProRule" id="PRU00335"/>
    </source>
</evidence>
<dbReference type="EMBL" id="PVNG01000024">
    <property type="protein sequence ID" value="PRX58144.1"/>
    <property type="molecule type" value="Genomic_DNA"/>
</dbReference>
<dbReference type="InterPro" id="IPR001647">
    <property type="entry name" value="HTH_TetR"/>
</dbReference>
<evidence type="ECO:0000313" key="4">
    <source>
        <dbReference type="EMBL" id="PRX58144.1"/>
    </source>
</evidence>
<accession>A0A2T0MKK6</accession>
<dbReference type="RefSeq" id="WP_106249691.1">
    <property type="nucleotide sequence ID" value="NZ_JBFAIB010000021.1"/>
</dbReference>
<dbReference type="PROSITE" id="PS50977">
    <property type="entry name" value="HTH_TETR_2"/>
    <property type="match status" value="1"/>
</dbReference>
<dbReference type="Pfam" id="PF00440">
    <property type="entry name" value="TetR_N"/>
    <property type="match status" value="1"/>
</dbReference>
<organism evidence="4 5">
    <name type="scientific">Nonomuraea fuscirosea</name>
    <dbReference type="NCBI Taxonomy" id="1291556"/>
    <lineage>
        <taxon>Bacteria</taxon>
        <taxon>Bacillati</taxon>
        <taxon>Actinomycetota</taxon>
        <taxon>Actinomycetes</taxon>
        <taxon>Streptosporangiales</taxon>
        <taxon>Streptosporangiaceae</taxon>
        <taxon>Nonomuraea</taxon>
    </lineage>
</organism>
<comment type="caution">
    <text evidence="4">The sequence shown here is derived from an EMBL/GenBank/DDBJ whole genome shotgun (WGS) entry which is preliminary data.</text>
</comment>
<proteinExistence type="predicted"/>
<protein>
    <submittedName>
        <fullName evidence="4">TetR family transcriptional regulator</fullName>
    </submittedName>
</protein>
<dbReference type="AlphaFoldDB" id="A0A2T0MKK6"/>
<dbReference type="GO" id="GO:0000976">
    <property type="term" value="F:transcription cis-regulatory region binding"/>
    <property type="evidence" value="ECO:0007669"/>
    <property type="project" value="TreeGrafter"/>
</dbReference>
<dbReference type="InterPro" id="IPR050109">
    <property type="entry name" value="HTH-type_TetR-like_transc_reg"/>
</dbReference>